<evidence type="ECO:0000313" key="1">
    <source>
        <dbReference type="EMBL" id="GBL91904.1"/>
    </source>
</evidence>
<dbReference type="EMBL" id="BGPR01000082">
    <property type="protein sequence ID" value="GBL91904.1"/>
    <property type="molecule type" value="Genomic_DNA"/>
</dbReference>
<dbReference type="Proteomes" id="UP000499080">
    <property type="component" value="Unassembled WGS sequence"/>
</dbReference>
<name>A0A4Y2BL48_ARAVE</name>
<sequence>MLEVMIWIGITASHSHLNFIRMSAFQEESPYEAKPIRSRLAEYEKASDNLLGVWFPGGIVSSVGLTKGPSLGYGLVRCLMLAIIGPILQGAQSLGLQCAAASHSCARGKLKRGNSCGYIDLFRWNTLTKTQ</sequence>
<reference evidence="1 2" key="1">
    <citation type="journal article" date="2019" name="Sci. Rep.">
        <title>Orb-weaving spider Araneus ventricosus genome elucidates the spidroin gene catalogue.</title>
        <authorList>
            <person name="Kono N."/>
            <person name="Nakamura H."/>
            <person name="Ohtoshi R."/>
            <person name="Moran D.A.P."/>
            <person name="Shinohara A."/>
            <person name="Yoshida Y."/>
            <person name="Fujiwara M."/>
            <person name="Mori M."/>
            <person name="Tomita M."/>
            <person name="Arakawa K."/>
        </authorList>
    </citation>
    <scope>NUCLEOTIDE SEQUENCE [LARGE SCALE GENOMIC DNA]</scope>
</reference>
<accession>A0A4Y2BL48</accession>
<comment type="caution">
    <text evidence="1">The sequence shown here is derived from an EMBL/GenBank/DDBJ whole genome shotgun (WGS) entry which is preliminary data.</text>
</comment>
<evidence type="ECO:0000313" key="2">
    <source>
        <dbReference type="Proteomes" id="UP000499080"/>
    </source>
</evidence>
<protein>
    <submittedName>
        <fullName evidence="1">Uncharacterized protein</fullName>
    </submittedName>
</protein>
<organism evidence="1 2">
    <name type="scientific">Araneus ventricosus</name>
    <name type="common">Orbweaver spider</name>
    <name type="synonym">Epeira ventricosa</name>
    <dbReference type="NCBI Taxonomy" id="182803"/>
    <lineage>
        <taxon>Eukaryota</taxon>
        <taxon>Metazoa</taxon>
        <taxon>Ecdysozoa</taxon>
        <taxon>Arthropoda</taxon>
        <taxon>Chelicerata</taxon>
        <taxon>Arachnida</taxon>
        <taxon>Araneae</taxon>
        <taxon>Araneomorphae</taxon>
        <taxon>Entelegynae</taxon>
        <taxon>Araneoidea</taxon>
        <taxon>Araneidae</taxon>
        <taxon>Araneus</taxon>
    </lineage>
</organism>
<gene>
    <name evidence="1" type="ORF">AVEN_172809_1</name>
</gene>
<proteinExistence type="predicted"/>
<keyword evidence="2" id="KW-1185">Reference proteome</keyword>
<dbReference type="AlphaFoldDB" id="A0A4Y2BL48"/>